<organism evidence="14 15">
    <name type="scientific">Anaerostipes butyraticus</name>
    <dbReference type="NCBI Taxonomy" id="645466"/>
    <lineage>
        <taxon>Bacteria</taxon>
        <taxon>Bacillati</taxon>
        <taxon>Bacillota</taxon>
        <taxon>Clostridia</taxon>
        <taxon>Lachnospirales</taxon>
        <taxon>Lachnospiraceae</taxon>
        <taxon>Anaerostipes</taxon>
    </lineage>
</organism>
<keyword evidence="8 13" id="KW-0812">Transmembrane</keyword>
<reference evidence="14" key="1">
    <citation type="submission" date="2020-06" db="EMBL/GenBank/DDBJ databases">
        <title>Characterization of fructooligosaccharide metabolism and fructooligosaccharide-degrading enzymes in human commensal butyrate producers.</title>
        <authorList>
            <person name="Tanno H."/>
            <person name="Fujii T."/>
            <person name="Hirano K."/>
            <person name="Maeno S."/>
            <person name="Tonozuka T."/>
            <person name="Sakamoto M."/>
            <person name="Ohkuma M."/>
            <person name="Tochio T."/>
            <person name="Endo A."/>
        </authorList>
    </citation>
    <scope>NUCLEOTIDE SEQUENCE</scope>
    <source>
        <strain evidence="14">JCM 17466</strain>
    </source>
</reference>
<sequence>MEIDFITGSTKKCLAAMVLPMMAAMFLNMAYNLVDSLWIGNLLGETAYAALTNATPVILILSSVAMGTANGVAILLSQAVGANRKERVDRLIMTSFIAAVVFSAGVTILLEAALKPILILLHTPGEVMQMAYQYLAIYILGYLAVYLYCYFTAVLRSFGNSVFQVIAMLICTLLNAGLDPLFIHFFGFNGAAAATVLSQILCLIFMMIYLYRKRLFHFRLSCFDKQLIPSFIKKGIPSAFQQSIPAVSTSFLTSLVTGYGISALAAYGITGKLETILFYPAMALNMALTSIVGQCTGGRRYDRAKDYIKISLLYGIIVLALLSVLVICFSSPLSHLFVNSDAAAHIVSVYFEIVSIGYVLNTVTNCFLGSLNGMGRPAKSMFCMVMYYMIIRMPLAWILSNRGFGINGIWTAVLISHIMAAVVAAATANHELRKQENKGSGV</sequence>
<dbReference type="AlphaFoldDB" id="A0A916VBZ1"/>
<feature type="transmembrane region" description="Helical" evidence="13">
    <location>
        <begin position="158"/>
        <end position="178"/>
    </location>
</feature>
<dbReference type="GO" id="GO:0042910">
    <property type="term" value="F:xenobiotic transmembrane transporter activity"/>
    <property type="evidence" value="ECO:0007669"/>
    <property type="project" value="InterPro"/>
</dbReference>
<dbReference type="InterPro" id="IPR050222">
    <property type="entry name" value="MATE_MdtK"/>
</dbReference>
<name>A0A916VBZ1_9FIRM</name>
<evidence type="ECO:0000256" key="9">
    <source>
        <dbReference type="ARBA" id="ARBA00022989"/>
    </source>
</evidence>
<comment type="subcellular location">
    <subcellularLocation>
        <location evidence="2">Cell membrane</location>
        <topology evidence="2">Multi-pass membrane protein</topology>
    </subcellularLocation>
</comment>
<dbReference type="GO" id="GO:0015297">
    <property type="term" value="F:antiporter activity"/>
    <property type="evidence" value="ECO:0007669"/>
    <property type="project" value="UniProtKB-KW"/>
</dbReference>
<feature type="transmembrane region" description="Helical" evidence="13">
    <location>
        <begin position="347"/>
        <end position="368"/>
    </location>
</feature>
<feature type="transmembrane region" description="Helical" evidence="13">
    <location>
        <begin position="405"/>
        <end position="428"/>
    </location>
</feature>
<dbReference type="InterPro" id="IPR002528">
    <property type="entry name" value="MATE_fam"/>
</dbReference>
<evidence type="ECO:0000256" key="3">
    <source>
        <dbReference type="ARBA" id="ARBA00010199"/>
    </source>
</evidence>
<dbReference type="PIRSF" id="PIRSF006603">
    <property type="entry name" value="DinF"/>
    <property type="match status" value="1"/>
</dbReference>
<feature type="transmembrane region" description="Helical" evidence="13">
    <location>
        <begin position="12"/>
        <end position="34"/>
    </location>
</feature>
<evidence type="ECO:0000256" key="11">
    <source>
        <dbReference type="ARBA" id="ARBA00023136"/>
    </source>
</evidence>
<comment type="caution">
    <text evidence="14">The sequence shown here is derived from an EMBL/GenBank/DDBJ whole genome shotgun (WGS) entry which is preliminary data.</text>
</comment>
<comment type="function">
    <text evidence="1">Multidrug efflux pump.</text>
</comment>
<keyword evidence="10" id="KW-0406">Ion transport</keyword>
<gene>
    <name evidence="14" type="ORF">ANBU17_04320</name>
</gene>
<feature type="transmembrane region" description="Helical" evidence="13">
    <location>
        <begin position="380"/>
        <end position="399"/>
    </location>
</feature>
<keyword evidence="9 13" id="KW-1133">Transmembrane helix</keyword>
<evidence type="ECO:0000256" key="10">
    <source>
        <dbReference type="ARBA" id="ARBA00023065"/>
    </source>
</evidence>
<evidence type="ECO:0000256" key="6">
    <source>
        <dbReference type="ARBA" id="ARBA00022449"/>
    </source>
</evidence>
<evidence type="ECO:0000256" key="7">
    <source>
        <dbReference type="ARBA" id="ARBA00022475"/>
    </source>
</evidence>
<evidence type="ECO:0000256" key="4">
    <source>
        <dbReference type="ARBA" id="ARBA00020268"/>
    </source>
</evidence>
<keyword evidence="5" id="KW-0813">Transport</keyword>
<evidence type="ECO:0000256" key="2">
    <source>
        <dbReference type="ARBA" id="ARBA00004651"/>
    </source>
</evidence>
<dbReference type="Proteomes" id="UP000613208">
    <property type="component" value="Unassembled WGS sequence"/>
</dbReference>
<evidence type="ECO:0000256" key="12">
    <source>
        <dbReference type="ARBA" id="ARBA00031636"/>
    </source>
</evidence>
<dbReference type="PANTHER" id="PTHR43298">
    <property type="entry name" value="MULTIDRUG RESISTANCE PROTEIN NORM-RELATED"/>
    <property type="match status" value="1"/>
</dbReference>
<accession>A0A916VBZ1</accession>
<feature type="transmembrane region" description="Helical" evidence="13">
    <location>
        <begin position="130"/>
        <end position="151"/>
    </location>
</feature>
<dbReference type="EMBL" id="BLYI01000006">
    <property type="protein sequence ID" value="GFO84085.1"/>
    <property type="molecule type" value="Genomic_DNA"/>
</dbReference>
<feature type="transmembrane region" description="Helical" evidence="13">
    <location>
        <begin position="190"/>
        <end position="211"/>
    </location>
</feature>
<feature type="transmembrane region" description="Helical" evidence="13">
    <location>
        <begin position="88"/>
        <end position="110"/>
    </location>
</feature>
<keyword evidence="11 13" id="KW-0472">Membrane</keyword>
<dbReference type="RefSeq" id="WP_201309824.1">
    <property type="nucleotide sequence ID" value="NZ_BLYI01000006.1"/>
</dbReference>
<dbReference type="InterPro" id="IPR048279">
    <property type="entry name" value="MdtK-like"/>
</dbReference>
<dbReference type="PANTHER" id="PTHR43298:SF2">
    <property type="entry name" value="FMN_FAD EXPORTER YEEO-RELATED"/>
    <property type="match status" value="1"/>
</dbReference>
<feature type="transmembrane region" description="Helical" evidence="13">
    <location>
        <begin position="251"/>
        <end position="270"/>
    </location>
</feature>
<evidence type="ECO:0000313" key="14">
    <source>
        <dbReference type="EMBL" id="GFO84085.1"/>
    </source>
</evidence>
<dbReference type="NCBIfam" id="TIGR00797">
    <property type="entry name" value="matE"/>
    <property type="match status" value="1"/>
</dbReference>
<proteinExistence type="inferred from homology"/>
<protein>
    <recommendedName>
        <fullName evidence="4">Probable multidrug resistance protein NorM</fullName>
    </recommendedName>
    <alternativeName>
        <fullName evidence="12">Multidrug-efflux transporter</fullName>
    </alternativeName>
</protein>
<evidence type="ECO:0000256" key="8">
    <source>
        <dbReference type="ARBA" id="ARBA00022692"/>
    </source>
</evidence>
<feature type="transmembrane region" description="Helical" evidence="13">
    <location>
        <begin position="276"/>
        <end position="295"/>
    </location>
</feature>
<feature type="transmembrane region" description="Helical" evidence="13">
    <location>
        <begin position="307"/>
        <end position="327"/>
    </location>
</feature>
<evidence type="ECO:0000313" key="15">
    <source>
        <dbReference type="Proteomes" id="UP000613208"/>
    </source>
</evidence>
<keyword evidence="6" id="KW-0050">Antiport</keyword>
<evidence type="ECO:0000256" key="13">
    <source>
        <dbReference type="SAM" id="Phobius"/>
    </source>
</evidence>
<keyword evidence="15" id="KW-1185">Reference proteome</keyword>
<dbReference type="Pfam" id="PF01554">
    <property type="entry name" value="MatE"/>
    <property type="match status" value="2"/>
</dbReference>
<keyword evidence="7" id="KW-1003">Cell membrane</keyword>
<evidence type="ECO:0000256" key="5">
    <source>
        <dbReference type="ARBA" id="ARBA00022448"/>
    </source>
</evidence>
<dbReference type="GO" id="GO:0005886">
    <property type="term" value="C:plasma membrane"/>
    <property type="evidence" value="ECO:0007669"/>
    <property type="project" value="UniProtKB-SubCell"/>
</dbReference>
<dbReference type="GO" id="GO:0006811">
    <property type="term" value="P:monoatomic ion transport"/>
    <property type="evidence" value="ECO:0007669"/>
    <property type="project" value="UniProtKB-KW"/>
</dbReference>
<feature type="transmembrane region" description="Helical" evidence="13">
    <location>
        <begin position="54"/>
        <end position="76"/>
    </location>
</feature>
<comment type="similarity">
    <text evidence="3">Belongs to the multi antimicrobial extrusion (MATE) (TC 2.A.66.1) family.</text>
</comment>
<evidence type="ECO:0000256" key="1">
    <source>
        <dbReference type="ARBA" id="ARBA00003408"/>
    </source>
</evidence>
<dbReference type="CDD" id="cd13138">
    <property type="entry name" value="MATE_yoeA_like"/>
    <property type="match status" value="1"/>
</dbReference>